<dbReference type="AlphaFoldDB" id="A0A9W7XDE0"/>
<feature type="compositionally biased region" description="Pro residues" evidence="1">
    <location>
        <begin position="323"/>
        <end position="334"/>
    </location>
</feature>
<organism evidence="2 3">
    <name type="scientific">Paspalum vaginatum</name>
    <name type="common">seashore paspalum</name>
    <dbReference type="NCBI Taxonomy" id="158149"/>
    <lineage>
        <taxon>Eukaryota</taxon>
        <taxon>Viridiplantae</taxon>
        <taxon>Streptophyta</taxon>
        <taxon>Embryophyta</taxon>
        <taxon>Tracheophyta</taxon>
        <taxon>Spermatophyta</taxon>
        <taxon>Magnoliopsida</taxon>
        <taxon>Liliopsida</taxon>
        <taxon>Poales</taxon>
        <taxon>Poaceae</taxon>
        <taxon>PACMAD clade</taxon>
        <taxon>Panicoideae</taxon>
        <taxon>Andropogonodae</taxon>
        <taxon>Paspaleae</taxon>
        <taxon>Paspalinae</taxon>
        <taxon>Paspalum</taxon>
    </lineage>
</organism>
<feature type="region of interest" description="Disordered" evidence="1">
    <location>
        <begin position="323"/>
        <end position="353"/>
    </location>
</feature>
<accession>A0A9W7XDE0</accession>
<feature type="compositionally biased region" description="Low complexity" evidence="1">
    <location>
        <begin position="85"/>
        <end position="96"/>
    </location>
</feature>
<evidence type="ECO:0000256" key="1">
    <source>
        <dbReference type="SAM" id="MobiDB-lite"/>
    </source>
</evidence>
<feature type="compositionally biased region" description="Polar residues" evidence="1">
    <location>
        <begin position="52"/>
        <end position="66"/>
    </location>
</feature>
<name>A0A9W7XDE0_9POAL</name>
<dbReference type="EMBL" id="MU629460">
    <property type="protein sequence ID" value="KAJ1256879.1"/>
    <property type="molecule type" value="Genomic_DNA"/>
</dbReference>
<proteinExistence type="predicted"/>
<protein>
    <recommendedName>
        <fullName evidence="4">DUF4283 domain-containing protein</fullName>
    </recommendedName>
</protein>
<keyword evidence="3" id="KW-1185">Reference proteome</keyword>
<dbReference type="Proteomes" id="UP001164776">
    <property type="component" value="Unassembled WGS sequence"/>
</dbReference>
<dbReference type="PANTHER" id="PTHR34303">
    <property type="entry name" value="OS01G0890400 PROTEIN-RELATED"/>
    <property type="match status" value="1"/>
</dbReference>
<evidence type="ECO:0008006" key="4">
    <source>
        <dbReference type="Google" id="ProtNLM"/>
    </source>
</evidence>
<sequence>MVASSSGCPPDVQLTPQPVVETAVPVVAPAVVTPACHAVPAVRSASTPIAETSLTPRSGSFASYEQSRVLERSKSRSPSPPAPQEPGAAAPALSAEASEEEEVESSAGDSSRPPSPASTVRVRTLGVWMPPGRPELAAVLAFVFVYPPERAANDAAALIRDTLAAEAVGLHYTMLPSSRGAMQLRFPSPEERDAAVGYGPYLFEGGHLKLERAEDSPNRFTVELPWVAAVAAKDFPPEHWFPENVPHAFACPGPVLEIDDRCFGDDRSSMRVVVAVEQPEVPVAIWVAGPGVRAGNSVQLTAIKVWPRAMHFTDAEQYIPFFNLPPPPPPPPSNHPQSPRANARFGPPRPAAPAPMAPASGFAGPFPGYATYVYGFLNPYPLAKLPSFPIVIQLSFPPPSMPTPPIARLALPWRDDDAAPALPPGAGLAGASLVLFPTPAGPRRCRRPCGAPPAATRHSSRLAAKEGELYAAVGDKSSHLRALRDDLSSCSAAMQQQVGKRQVMEATKFPLPAADLRKLATTAMGSAAQAALNKVLRSVNV</sequence>
<dbReference type="OrthoDB" id="702966at2759"/>
<reference evidence="2 3" key="1">
    <citation type="submission" date="2022-10" db="EMBL/GenBank/DDBJ databases">
        <title>WGS assembly of Paspalum vaginatum 540-79.</title>
        <authorList>
            <person name="Sun G."/>
            <person name="Wase N."/>
            <person name="Shu S."/>
            <person name="Jenkins J."/>
            <person name="Zhou B."/>
            <person name="Torres-Rodriguez J."/>
            <person name="Chen C."/>
            <person name="Sandor L."/>
            <person name="Plott C."/>
            <person name="Yoshinga Y."/>
            <person name="Daum C."/>
            <person name="Qi P."/>
            <person name="Barry K."/>
            <person name="Lipzen A."/>
            <person name="Berry L."/>
            <person name="Pedersen C."/>
            <person name="Gottilla T."/>
            <person name="Foltz A."/>
            <person name="Yu H."/>
            <person name="O'Malley R."/>
            <person name="Zhang C."/>
            <person name="Devos K."/>
            <person name="Sigmon B."/>
            <person name="Yu B."/>
            <person name="Obata T."/>
            <person name="Schmutz J."/>
            <person name="Schnable J."/>
        </authorList>
    </citation>
    <scope>NUCLEOTIDE SEQUENCE [LARGE SCALE GENOMIC DNA]</scope>
    <source>
        <strain evidence="3">cv. 540-79</strain>
    </source>
</reference>
<comment type="caution">
    <text evidence="2">The sequence shown here is derived from an EMBL/GenBank/DDBJ whole genome shotgun (WGS) entry which is preliminary data.</text>
</comment>
<evidence type="ECO:0000313" key="2">
    <source>
        <dbReference type="EMBL" id="KAJ1256879.1"/>
    </source>
</evidence>
<feature type="region of interest" description="Disordered" evidence="1">
    <location>
        <begin position="52"/>
        <end position="118"/>
    </location>
</feature>
<evidence type="ECO:0000313" key="3">
    <source>
        <dbReference type="Proteomes" id="UP001164776"/>
    </source>
</evidence>
<gene>
    <name evidence="2" type="ORF">BS78_K274800</name>
</gene>
<dbReference type="PANTHER" id="PTHR34303:SF3">
    <property type="entry name" value="CCHC-TYPE DOMAIN-CONTAINING PROTEIN"/>
    <property type="match status" value="1"/>
</dbReference>